<gene>
    <name evidence="2" type="ORF">ABC228_15705</name>
</gene>
<dbReference type="RefSeq" id="WP_345826125.1">
    <property type="nucleotide sequence ID" value="NZ_JBDIML010000006.1"/>
</dbReference>
<dbReference type="PANTHER" id="PTHR33121:SF70">
    <property type="entry name" value="SIGNALING PROTEIN YKOW"/>
    <property type="match status" value="1"/>
</dbReference>
<dbReference type="SMART" id="SM00052">
    <property type="entry name" value="EAL"/>
    <property type="match status" value="1"/>
</dbReference>
<dbReference type="InterPro" id="IPR050706">
    <property type="entry name" value="Cyclic-di-GMP_PDE-like"/>
</dbReference>
<dbReference type="PANTHER" id="PTHR33121">
    <property type="entry name" value="CYCLIC DI-GMP PHOSPHODIESTERASE PDEF"/>
    <property type="match status" value="1"/>
</dbReference>
<dbReference type="Pfam" id="PF00563">
    <property type="entry name" value="EAL"/>
    <property type="match status" value="1"/>
</dbReference>
<dbReference type="CDD" id="cd01948">
    <property type="entry name" value="EAL"/>
    <property type="match status" value="1"/>
</dbReference>
<dbReference type="SUPFAM" id="SSF141868">
    <property type="entry name" value="EAL domain-like"/>
    <property type="match status" value="1"/>
</dbReference>
<dbReference type="InterPro" id="IPR001633">
    <property type="entry name" value="EAL_dom"/>
</dbReference>
<accession>A0ABU9XK13</accession>
<organism evidence="2 3">
    <name type="scientific">Ornithinibacillus xuwenensis</name>
    <dbReference type="NCBI Taxonomy" id="3144668"/>
    <lineage>
        <taxon>Bacteria</taxon>
        <taxon>Bacillati</taxon>
        <taxon>Bacillota</taxon>
        <taxon>Bacilli</taxon>
        <taxon>Bacillales</taxon>
        <taxon>Bacillaceae</taxon>
        <taxon>Ornithinibacillus</taxon>
    </lineage>
</organism>
<evidence type="ECO:0000259" key="1">
    <source>
        <dbReference type="PROSITE" id="PS50883"/>
    </source>
</evidence>
<proteinExistence type="predicted"/>
<sequence>MHCKSCLIEGLEYEIRFEGNHNQSVIPNIINHLNRRKIDVKVQDNLLFIKEMGVNELIDFCRDHMQLALVYFRLPNQEWKPLSTIQETLDMQWIDEVIKKKQLTCYFQPIVDERENIFAYEILSRFVKEDGTLIYPDVIFEAARKRGRLYALDRLCRLTAVKSAAKIKDKKVFINFIPTSIYSPEFCLQSTTRLANTLGINPSQLCFEVVETERVDDVNHLKEILSYYKEKGFEYALDDVGEGYNTIEMIEDITPHYMKLDMQFVQGVAVDFNKQQVAKSMLRKSIELGSIPLAEGIESKEDFEWLKREGYKLFQGYLFGKPTPEIDDVI</sequence>
<dbReference type="EMBL" id="JBDIML010000006">
    <property type="protein sequence ID" value="MEN2768628.1"/>
    <property type="molecule type" value="Genomic_DNA"/>
</dbReference>
<dbReference type="InterPro" id="IPR035919">
    <property type="entry name" value="EAL_sf"/>
</dbReference>
<evidence type="ECO:0000313" key="3">
    <source>
        <dbReference type="Proteomes" id="UP001444625"/>
    </source>
</evidence>
<name>A0ABU9XK13_9BACI</name>
<protein>
    <submittedName>
        <fullName evidence="2">EAL domain-containing protein</fullName>
    </submittedName>
</protein>
<feature type="domain" description="EAL" evidence="1">
    <location>
        <begin position="87"/>
        <end position="330"/>
    </location>
</feature>
<reference evidence="2 3" key="1">
    <citation type="submission" date="2024-05" db="EMBL/GenBank/DDBJ databases">
        <authorList>
            <person name="Haq I."/>
            <person name="Ullah Z."/>
            <person name="Ahmad R."/>
            <person name="Li M."/>
            <person name="Tong Y."/>
        </authorList>
    </citation>
    <scope>NUCLEOTIDE SEQUENCE [LARGE SCALE GENOMIC DNA]</scope>
    <source>
        <strain evidence="2 3">16A2E</strain>
    </source>
</reference>
<dbReference type="PROSITE" id="PS50883">
    <property type="entry name" value="EAL"/>
    <property type="match status" value="1"/>
</dbReference>
<comment type="caution">
    <text evidence="2">The sequence shown here is derived from an EMBL/GenBank/DDBJ whole genome shotgun (WGS) entry which is preliminary data.</text>
</comment>
<keyword evidence="3" id="KW-1185">Reference proteome</keyword>
<dbReference type="Gene3D" id="3.20.20.450">
    <property type="entry name" value="EAL domain"/>
    <property type="match status" value="1"/>
</dbReference>
<evidence type="ECO:0000313" key="2">
    <source>
        <dbReference type="EMBL" id="MEN2768628.1"/>
    </source>
</evidence>
<dbReference type="Proteomes" id="UP001444625">
    <property type="component" value="Unassembled WGS sequence"/>
</dbReference>